<dbReference type="GO" id="GO:0005886">
    <property type="term" value="C:plasma membrane"/>
    <property type="evidence" value="ECO:0007669"/>
    <property type="project" value="UniProtKB-SubCell"/>
</dbReference>
<dbReference type="SMART" id="SM00388">
    <property type="entry name" value="HisKA"/>
    <property type="match status" value="1"/>
</dbReference>
<dbReference type="CDD" id="cd16922">
    <property type="entry name" value="HATPase_EvgS-ArcB-TorS-like"/>
    <property type="match status" value="1"/>
</dbReference>
<evidence type="ECO:0000256" key="17">
    <source>
        <dbReference type="SAM" id="Coils"/>
    </source>
</evidence>
<comment type="subcellular location">
    <subcellularLocation>
        <location evidence="2">Cell membrane</location>
        <topology evidence="2">Multi-pass membrane protein</topology>
    </subcellularLocation>
</comment>
<dbReference type="Gene3D" id="3.30.450.20">
    <property type="entry name" value="PAS domain"/>
    <property type="match status" value="2"/>
</dbReference>
<dbReference type="GO" id="GO:0005524">
    <property type="term" value="F:ATP binding"/>
    <property type="evidence" value="ECO:0007669"/>
    <property type="project" value="UniProtKB-KW"/>
</dbReference>
<dbReference type="SUPFAM" id="SSF52172">
    <property type="entry name" value="CheY-like"/>
    <property type="match status" value="1"/>
</dbReference>
<evidence type="ECO:0000313" key="25">
    <source>
        <dbReference type="Proteomes" id="UP000033607"/>
    </source>
</evidence>
<feature type="domain" description="Histidine kinase" evidence="19">
    <location>
        <begin position="599"/>
        <end position="835"/>
    </location>
</feature>
<keyword evidence="6 16" id="KW-0597">Phosphoprotein</keyword>
<dbReference type="CDD" id="cd17574">
    <property type="entry name" value="REC_OmpR"/>
    <property type="match status" value="1"/>
</dbReference>
<dbReference type="InterPro" id="IPR005467">
    <property type="entry name" value="His_kinase_dom"/>
</dbReference>
<dbReference type="Pfam" id="PF00072">
    <property type="entry name" value="Response_reg"/>
    <property type="match status" value="1"/>
</dbReference>
<feature type="coiled-coil region" evidence="17">
    <location>
        <begin position="565"/>
        <end position="599"/>
    </location>
</feature>
<keyword evidence="12 18" id="KW-1133">Transmembrane helix</keyword>
<evidence type="ECO:0000256" key="2">
    <source>
        <dbReference type="ARBA" id="ARBA00004651"/>
    </source>
</evidence>
<dbReference type="PROSITE" id="PS50109">
    <property type="entry name" value="HIS_KIN"/>
    <property type="match status" value="1"/>
</dbReference>
<dbReference type="GO" id="GO:0009190">
    <property type="term" value="P:cyclic nucleotide biosynthetic process"/>
    <property type="evidence" value="ECO:0007669"/>
    <property type="project" value="InterPro"/>
</dbReference>
<feature type="domain" description="Guanylate cyclase" evidence="22">
    <location>
        <begin position="1052"/>
        <end position="1184"/>
    </location>
</feature>
<feature type="domain" description="Response regulatory" evidence="20">
    <location>
        <begin position="890"/>
        <end position="1007"/>
    </location>
</feature>
<gene>
    <name evidence="24" type="ORF">WN50_06555</name>
</gene>
<dbReference type="PROSITE" id="PS50113">
    <property type="entry name" value="PAC"/>
    <property type="match status" value="1"/>
</dbReference>
<dbReference type="InterPro" id="IPR001054">
    <property type="entry name" value="A/G_cyclase"/>
</dbReference>
<evidence type="ECO:0000256" key="4">
    <source>
        <dbReference type="ARBA" id="ARBA00012438"/>
    </source>
</evidence>
<protein>
    <recommendedName>
        <fullName evidence="15">Circadian input-output histidine kinase CikA</fullName>
        <ecNumber evidence="4">2.7.13.3</ecNumber>
    </recommendedName>
</protein>
<dbReference type="InterPro" id="IPR036097">
    <property type="entry name" value="HisK_dim/P_sf"/>
</dbReference>
<dbReference type="Pfam" id="PF00211">
    <property type="entry name" value="Guanylate_cyc"/>
    <property type="match status" value="1"/>
</dbReference>
<dbReference type="InterPro" id="IPR000014">
    <property type="entry name" value="PAS"/>
</dbReference>
<keyword evidence="17" id="KW-0175">Coiled coil</keyword>
<evidence type="ECO:0000256" key="18">
    <source>
        <dbReference type="SAM" id="Phobius"/>
    </source>
</evidence>
<dbReference type="InterPro" id="IPR003594">
    <property type="entry name" value="HATPase_dom"/>
</dbReference>
<comment type="similarity">
    <text evidence="3">In the N-terminal section; belongs to the phytochrome family.</text>
</comment>
<dbReference type="Pfam" id="PF02518">
    <property type="entry name" value="HATPase_c"/>
    <property type="match status" value="1"/>
</dbReference>
<dbReference type="Gene3D" id="1.10.287.130">
    <property type="match status" value="1"/>
</dbReference>
<evidence type="ECO:0000256" key="16">
    <source>
        <dbReference type="PROSITE-ProRule" id="PRU00169"/>
    </source>
</evidence>
<dbReference type="PROSITE" id="PS50110">
    <property type="entry name" value="RESPONSE_REGULATORY"/>
    <property type="match status" value="1"/>
</dbReference>
<evidence type="ECO:0000256" key="11">
    <source>
        <dbReference type="ARBA" id="ARBA00022840"/>
    </source>
</evidence>
<feature type="transmembrane region" description="Helical" evidence="18">
    <location>
        <begin position="20"/>
        <end position="41"/>
    </location>
</feature>
<dbReference type="GO" id="GO:0000155">
    <property type="term" value="F:phosphorelay sensor kinase activity"/>
    <property type="evidence" value="ECO:0007669"/>
    <property type="project" value="InterPro"/>
</dbReference>
<proteinExistence type="inferred from homology"/>
<evidence type="ECO:0000256" key="15">
    <source>
        <dbReference type="ARBA" id="ARBA00074306"/>
    </source>
</evidence>
<dbReference type="SUPFAM" id="SSF55874">
    <property type="entry name" value="ATPase domain of HSP90 chaperone/DNA topoisomerase II/histidine kinase"/>
    <property type="match status" value="1"/>
</dbReference>
<evidence type="ECO:0000256" key="5">
    <source>
        <dbReference type="ARBA" id="ARBA00022475"/>
    </source>
</evidence>
<dbReference type="SUPFAM" id="SSF55073">
    <property type="entry name" value="Nucleotide cyclase"/>
    <property type="match status" value="1"/>
</dbReference>
<dbReference type="InterPro" id="IPR003661">
    <property type="entry name" value="HisK_dim/P_dom"/>
</dbReference>
<dbReference type="Proteomes" id="UP000033607">
    <property type="component" value="Unassembled WGS sequence"/>
</dbReference>
<dbReference type="Pfam" id="PF02743">
    <property type="entry name" value="dCache_1"/>
    <property type="match status" value="1"/>
</dbReference>
<evidence type="ECO:0000256" key="13">
    <source>
        <dbReference type="ARBA" id="ARBA00023012"/>
    </source>
</evidence>
<feature type="domain" description="HAMP" evidence="23">
    <location>
        <begin position="371"/>
        <end position="423"/>
    </location>
</feature>
<evidence type="ECO:0000259" key="21">
    <source>
        <dbReference type="PROSITE" id="PS50113"/>
    </source>
</evidence>
<evidence type="ECO:0000259" key="22">
    <source>
        <dbReference type="PROSITE" id="PS50125"/>
    </source>
</evidence>
<dbReference type="PRINTS" id="PR00344">
    <property type="entry name" value="BCTRLSENSOR"/>
</dbReference>
<dbReference type="Gene3D" id="3.40.50.2300">
    <property type="match status" value="1"/>
</dbReference>
<dbReference type="InterPro" id="IPR011006">
    <property type="entry name" value="CheY-like_superfamily"/>
</dbReference>
<keyword evidence="9" id="KW-0547">Nucleotide-binding</keyword>
<dbReference type="SUPFAM" id="SSF55785">
    <property type="entry name" value="PYP-like sensor domain (PAS domain)"/>
    <property type="match status" value="1"/>
</dbReference>
<keyword evidence="11" id="KW-0067">ATP-binding</keyword>
<evidence type="ECO:0000256" key="6">
    <source>
        <dbReference type="ARBA" id="ARBA00022553"/>
    </source>
</evidence>
<organism evidence="24 25">
    <name type="scientific">Limnoraphis robusta CS-951</name>
    <dbReference type="NCBI Taxonomy" id="1637645"/>
    <lineage>
        <taxon>Bacteria</taxon>
        <taxon>Bacillati</taxon>
        <taxon>Cyanobacteriota</taxon>
        <taxon>Cyanophyceae</taxon>
        <taxon>Oscillatoriophycideae</taxon>
        <taxon>Oscillatoriales</taxon>
        <taxon>Sirenicapillariaceae</taxon>
        <taxon>Limnoraphis</taxon>
    </lineage>
</organism>
<evidence type="ECO:0000256" key="7">
    <source>
        <dbReference type="ARBA" id="ARBA00022679"/>
    </source>
</evidence>
<evidence type="ECO:0000313" key="24">
    <source>
        <dbReference type="EMBL" id="KKD38857.1"/>
    </source>
</evidence>
<dbReference type="SUPFAM" id="SSF158472">
    <property type="entry name" value="HAMP domain-like"/>
    <property type="match status" value="1"/>
</dbReference>
<feature type="transmembrane region" description="Helical" evidence="18">
    <location>
        <begin position="351"/>
        <end position="373"/>
    </location>
</feature>
<dbReference type="InterPro" id="IPR001610">
    <property type="entry name" value="PAC"/>
</dbReference>
<feature type="modified residue" description="4-aspartylphosphate" evidence="16">
    <location>
        <position position="940"/>
    </location>
</feature>
<dbReference type="Pfam" id="PF00512">
    <property type="entry name" value="HisKA"/>
    <property type="match status" value="1"/>
</dbReference>
<dbReference type="InterPro" id="IPR029151">
    <property type="entry name" value="Sensor-like_sf"/>
</dbReference>
<dbReference type="RefSeq" id="WP_046277716.1">
    <property type="nucleotide sequence ID" value="NZ_LATL02000342.1"/>
</dbReference>
<keyword evidence="10" id="KW-0418">Kinase</keyword>
<dbReference type="Pfam" id="PF00672">
    <property type="entry name" value="HAMP"/>
    <property type="match status" value="1"/>
</dbReference>
<dbReference type="EC" id="2.7.13.3" evidence="4"/>
<evidence type="ECO:0000259" key="20">
    <source>
        <dbReference type="PROSITE" id="PS50110"/>
    </source>
</evidence>
<dbReference type="Gene3D" id="3.30.565.10">
    <property type="entry name" value="Histidine kinase-like ATPase, C-terminal domain"/>
    <property type="match status" value="1"/>
</dbReference>
<name>A0A0F5YJM3_9CYAN</name>
<dbReference type="PANTHER" id="PTHR43047:SF72">
    <property type="entry name" value="OSMOSENSING HISTIDINE PROTEIN KINASE SLN1"/>
    <property type="match status" value="1"/>
</dbReference>
<keyword evidence="8 18" id="KW-0812">Transmembrane</keyword>
<dbReference type="Gene3D" id="6.10.340.10">
    <property type="match status" value="1"/>
</dbReference>
<dbReference type="InterPro" id="IPR000700">
    <property type="entry name" value="PAS-assoc_C"/>
</dbReference>
<keyword evidence="13" id="KW-0902">Two-component regulatory system</keyword>
<evidence type="ECO:0000259" key="19">
    <source>
        <dbReference type="PROSITE" id="PS50109"/>
    </source>
</evidence>
<dbReference type="GO" id="GO:0009927">
    <property type="term" value="F:histidine phosphotransfer kinase activity"/>
    <property type="evidence" value="ECO:0007669"/>
    <property type="project" value="TreeGrafter"/>
</dbReference>
<sequence>MLIQSFHRLVSPLTRRVPLRTVLIVPFIIQLLATVGLTGYLSWRNGQRAVNDVASQLRNEVSKRVQLHLKDYLEKPSLITQINNRSARLGLLSLENKQFSEYLLWEQLQLFNSVYALYFGSESGEFVYVKRGSDGSSVAKRVEFPPERYSYRLDEQGNRSEFLEVDEYDPRQRPWYLNTLLTERANWSKIYTFTGGELGITASNLFYDSQGNFRGVMGVDIILSLISDYLENINISQNSQVFIVERSGLLVATSTGEEPFTMRKNDKQAQRLAALKSPNQLTVETTQHLLKRYEHLSRIQQPEQLDFQLNGERQFVQVVPYRDKLGLDWLIVVVVPEADFMSQIHANTRTTILLCIIAFGGAIGIGILTAQWVTKPILRLNQAAKAISQGKWNYKVASSRCDEVRELAESFSCMGEQLQESFTVLEAKNAAMQQLNNRLIQSEARLYQFLDSLPVGVLVYDGVQDKLTFINQTAKALFRKEIIPDTSLDKFAQAYQLYLAGTDQLYPPKALPLIRALKGKSLKTENIEIRHPDRVIPCEVLAKPIYDCHGNIIYAIVVFEDITQRKEAETERQNFTAQLKLKNEELERLDKLKDEFLANTSHELRTPLNGMIGIAESMLEGATGTLSEQQRKNLIMIAHSGHRLSTLVNDILDFSKLRHNTIQLQLKPTGLREITEIVLTLSQSLTRTKKLELINTISRDLPPVKADENRLQQIFHNLIGNAIKFTDSGYVKVSAQVINWDKDRNGTAKNYPQKRFSTEIAVTVSDTGIGIAKDKIDRIFESFEQADGSTARQYGGTGLGLAVTKQLVELHGGKIWVESTINVGSNFTFTLPIAEGETAVTLDHSSVLVHRSAVVTLENFVQSQKQNQSPQIPSNSNKNSTSNLDNNQFKILIVDDDPINLQVLVNYLCLQNYTVTQASNGLEAIEILEAGYLPDLILLDVMMPRMTGYEVTRKIRETWPPHQLPIMMLTAKNQISDLVAGLEVGANDYLSKPLNKDELLARIKTHIRIKQLRTEKAHIRKTFGRYVTDEVVTNLLESAEGLKLGGERRKITMLTSDVRGFTAISERLNPEEVVKVLNFYLSKMADVITAYQGTIDEFMGDGILVLFGAPRLRENDPERAVACAIAMQLEMESVNQQLNQWGLPPLEMGIGINTGEVVVGNIGSEKRTKYGVVGNQVNLTYRIESYSTGGQILISESTFNEINSIIQVVGENQVQPKGVKQPITIYEVGGISGKYNLFLHQEEEIFLPLVQPISLHYTILEGKHIGENVFQGSIIELSAKGAKIHSRQGEQDCVPVSLTNIKLNLIWADSTMTSEDIYAKVLEEPANIGNFYIRFTAKPPEVKIRLQRLYEHLLKQTKSC</sequence>
<dbReference type="FunFam" id="3.30.565.10:FF:000010">
    <property type="entry name" value="Sensor histidine kinase RcsC"/>
    <property type="match status" value="1"/>
</dbReference>
<comment type="catalytic activity">
    <reaction evidence="1">
        <text>ATP + protein L-histidine = ADP + protein N-phospho-L-histidine.</text>
        <dbReference type="EC" id="2.7.13.3"/>
    </reaction>
</comment>
<keyword evidence="5" id="KW-1003">Cell membrane</keyword>
<evidence type="ECO:0000256" key="3">
    <source>
        <dbReference type="ARBA" id="ARBA00006402"/>
    </source>
</evidence>
<dbReference type="SMART" id="SM00044">
    <property type="entry name" value="CYCc"/>
    <property type="match status" value="1"/>
</dbReference>
<dbReference type="SMART" id="SM00086">
    <property type="entry name" value="PAC"/>
    <property type="match status" value="1"/>
</dbReference>
<dbReference type="Pfam" id="PF13188">
    <property type="entry name" value="PAS_8"/>
    <property type="match status" value="1"/>
</dbReference>
<dbReference type="Gene3D" id="3.30.70.1230">
    <property type="entry name" value="Nucleotide cyclase"/>
    <property type="match status" value="1"/>
</dbReference>
<dbReference type="SMART" id="SM00304">
    <property type="entry name" value="HAMP"/>
    <property type="match status" value="1"/>
</dbReference>
<dbReference type="SUPFAM" id="SSF47384">
    <property type="entry name" value="Homodimeric domain of signal transducing histidine kinase"/>
    <property type="match status" value="1"/>
</dbReference>
<evidence type="ECO:0000256" key="8">
    <source>
        <dbReference type="ARBA" id="ARBA00022692"/>
    </source>
</evidence>
<dbReference type="InterPro" id="IPR029787">
    <property type="entry name" value="Nucleotide_cyclase"/>
</dbReference>
<dbReference type="OrthoDB" id="337251at2"/>
<dbReference type="GO" id="GO:0004016">
    <property type="term" value="F:adenylate cyclase activity"/>
    <property type="evidence" value="ECO:0007669"/>
    <property type="project" value="UniProtKB-ARBA"/>
</dbReference>
<dbReference type="CDD" id="cd12913">
    <property type="entry name" value="PDC1_MCP_like"/>
    <property type="match status" value="1"/>
</dbReference>
<dbReference type="PROSITE" id="PS50885">
    <property type="entry name" value="HAMP"/>
    <property type="match status" value="1"/>
</dbReference>
<evidence type="ECO:0000256" key="12">
    <source>
        <dbReference type="ARBA" id="ARBA00022989"/>
    </source>
</evidence>
<dbReference type="CDD" id="cd07302">
    <property type="entry name" value="CHD"/>
    <property type="match status" value="1"/>
</dbReference>
<feature type="domain" description="PAC" evidence="21">
    <location>
        <begin position="522"/>
        <end position="574"/>
    </location>
</feature>
<dbReference type="InterPro" id="IPR033479">
    <property type="entry name" value="dCache_1"/>
</dbReference>
<evidence type="ECO:0000259" key="23">
    <source>
        <dbReference type="PROSITE" id="PS50885"/>
    </source>
</evidence>
<evidence type="ECO:0000256" key="1">
    <source>
        <dbReference type="ARBA" id="ARBA00000085"/>
    </source>
</evidence>
<dbReference type="InterPro" id="IPR003660">
    <property type="entry name" value="HAMP_dom"/>
</dbReference>
<evidence type="ECO:0000256" key="10">
    <source>
        <dbReference type="ARBA" id="ARBA00022777"/>
    </source>
</evidence>
<accession>A0A0F5YJM3</accession>
<keyword evidence="14 18" id="KW-0472">Membrane</keyword>
<dbReference type="InterPro" id="IPR004358">
    <property type="entry name" value="Sig_transdc_His_kin-like_C"/>
</dbReference>
<dbReference type="CDD" id="cd06225">
    <property type="entry name" value="HAMP"/>
    <property type="match status" value="1"/>
</dbReference>
<dbReference type="InterPro" id="IPR035965">
    <property type="entry name" value="PAS-like_dom_sf"/>
</dbReference>
<dbReference type="SUPFAM" id="SSF103190">
    <property type="entry name" value="Sensory domain-like"/>
    <property type="match status" value="1"/>
</dbReference>
<dbReference type="PATRIC" id="fig|1637645.4.peg.6708"/>
<dbReference type="PANTHER" id="PTHR43047">
    <property type="entry name" value="TWO-COMPONENT HISTIDINE PROTEIN KINASE"/>
    <property type="match status" value="1"/>
</dbReference>
<dbReference type="PROSITE" id="PS50125">
    <property type="entry name" value="GUANYLATE_CYCLASE_2"/>
    <property type="match status" value="1"/>
</dbReference>
<dbReference type="InterPro" id="IPR001789">
    <property type="entry name" value="Sig_transdc_resp-reg_receiver"/>
</dbReference>
<reference evidence="24 25" key="1">
    <citation type="submission" date="2015-06" db="EMBL/GenBank/DDBJ databases">
        <title>Draft genome assembly of filamentous brackish cyanobacterium Limnoraphis robusta strain CS-951.</title>
        <authorList>
            <person name="Willis A."/>
            <person name="Parks M."/>
            <person name="Burford M.A."/>
        </authorList>
    </citation>
    <scope>NUCLEOTIDE SEQUENCE [LARGE SCALE GENOMIC DNA]</scope>
    <source>
        <strain evidence="24 25">CS-951</strain>
    </source>
</reference>
<dbReference type="InterPro" id="IPR036890">
    <property type="entry name" value="HATPase_C_sf"/>
</dbReference>
<dbReference type="SMART" id="SM00387">
    <property type="entry name" value="HATPase_c"/>
    <property type="match status" value="1"/>
</dbReference>
<evidence type="ECO:0000256" key="9">
    <source>
        <dbReference type="ARBA" id="ARBA00022741"/>
    </source>
</evidence>
<evidence type="ECO:0000256" key="14">
    <source>
        <dbReference type="ARBA" id="ARBA00023136"/>
    </source>
</evidence>
<comment type="caution">
    <text evidence="24">The sequence shown here is derived from an EMBL/GenBank/DDBJ whole genome shotgun (WGS) entry which is preliminary data.</text>
</comment>
<dbReference type="SMART" id="SM00448">
    <property type="entry name" value="REC"/>
    <property type="match status" value="1"/>
</dbReference>
<keyword evidence="7" id="KW-0808">Transferase</keyword>
<dbReference type="NCBIfam" id="TIGR00229">
    <property type="entry name" value="sensory_box"/>
    <property type="match status" value="1"/>
</dbReference>
<dbReference type="EMBL" id="LATL02000342">
    <property type="protein sequence ID" value="KKD38857.1"/>
    <property type="molecule type" value="Genomic_DNA"/>
</dbReference>
<dbReference type="CDD" id="cd00082">
    <property type="entry name" value="HisKA"/>
    <property type="match status" value="1"/>
</dbReference>